<feature type="transmembrane region" description="Helical" evidence="7">
    <location>
        <begin position="21"/>
        <end position="45"/>
    </location>
</feature>
<accession>A0A1F5HEH9</accession>
<evidence type="ECO:0000256" key="6">
    <source>
        <dbReference type="ARBA" id="ARBA00038076"/>
    </source>
</evidence>
<evidence type="ECO:0008006" key="12">
    <source>
        <dbReference type="Google" id="ProtNLM"/>
    </source>
</evidence>
<dbReference type="EMBL" id="MFCA01000013">
    <property type="protein sequence ID" value="OGE02518.1"/>
    <property type="molecule type" value="Genomic_DNA"/>
</dbReference>
<dbReference type="AlphaFoldDB" id="A0A1F5HEH9"/>
<keyword evidence="4 7" id="KW-1133">Transmembrane helix</keyword>
<protein>
    <recommendedName>
        <fullName evidence="12">Multidrug ABC transporter substrate-binding protein</fullName>
    </recommendedName>
</protein>
<feature type="transmembrane region" description="Helical" evidence="7">
    <location>
        <begin position="357"/>
        <end position="380"/>
    </location>
</feature>
<proteinExistence type="inferred from homology"/>
<evidence type="ECO:0000259" key="9">
    <source>
        <dbReference type="Pfam" id="PF12704"/>
    </source>
</evidence>
<sequence length="397" mass="42900">MNFKESVKIAFVALARNKVRSFLTMLGIIIGVMSVVLLMSLGAGLQESIKVQFEKLGTNTIYVMPGNLEEGFGGGQGFQTNKLKFSDAEDIKDHVKSVKAVAGGVESSVSVTYKGETRKVVSFYGIDPEFTEIGDYKVEKGRTFTKSENSAGKRVAVVGNTIVEELLNNANPLGKEILVKDQKYKIIGVLEEQGSLLGQDQDNSVYIPIESARRQLNFDRPTWILAEVQDPENITQTKSEIEKVLLERLSDDDFSVLTSEETLQVVNVILGIVTSVLAGIAAISLLVGGIGISNIMLVSVTERTREIGLRKAVGARPKDILTQFLIEAIILSVAGGLIGLLLASLGTLALNFFMQATITPVAVILAFGFSGFVGIIFGVIPALRASKLEPIVALRYE</sequence>
<comment type="caution">
    <text evidence="10">The sequence shown here is derived from an EMBL/GenBank/DDBJ whole genome shotgun (WGS) entry which is preliminary data.</text>
</comment>
<comment type="subcellular location">
    <subcellularLocation>
        <location evidence="1">Cell membrane</location>
        <topology evidence="1">Multi-pass membrane protein</topology>
    </subcellularLocation>
</comment>
<feature type="transmembrane region" description="Helical" evidence="7">
    <location>
        <begin position="320"/>
        <end position="345"/>
    </location>
</feature>
<organism evidence="10 11">
    <name type="scientific">Candidatus Curtissbacteria bacterium RIFOXYA1_FULL_41_14</name>
    <dbReference type="NCBI Taxonomy" id="1797737"/>
    <lineage>
        <taxon>Bacteria</taxon>
        <taxon>Candidatus Curtissiibacteriota</taxon>
    </lineage>
</organism>
<dbReference type="InterPro" id="IPR003838">
    <property type="entry name" value="ABC3_permease_C"/>
</dbReference>
<reference evidence="10 11" key="1">
    <citation type="journal article" date="2016" name="Nat. Commun.">
        <title>Thousands of microbial genomes shed light on interconnected biogeochemical processes in an aquifer system.</title>
        <authorList>
            <person name="Anantharaman K."/>
            <person name="Brown C.T."/>
            <person name="Hug L.A."/>
            <person name="Sharon I."/>
            <person name="Castelle C.J."/>
            <person name="Probst A.J."/>
            <person name="Thomas B.C."/>
            <person name="Singh A."/>
            <person name="Wilkins M.J."/>
            <person name="Karaoz U."/>
            <person name="Brodie E.L."/>
            <person name="Williams K.H."/>
            <person name="Hubbard S.S."/>
            <person name="Banfield J.F."/>
        </authorList>
    </citation>
    <scope>NUCLEOTIDE SEQUENCE [LARGE SCALE GENOMIC DNA]</scope>
</reference>
<comment type="similarity">
    <text evidence="6">Belongs to the ABC-4 integral membrane protein family.</text>
</comment>
<evidence type="ECO:0000256" key="5">
    <source>
        <dbReference type="ARBA" id="ARBA00023136"/>
    </source>
</evidence>
<evidence type="ECO:0000259" key="8">
    <source>
        <dbReference type="Pfam" id="PF02687"/>
    </source>
</evidence>
<name>A0A1F5HEH9_9BACT</name>
<dbReference type="PANTHER" id="PTHR30572:SF4">
    <property type="entry name" value="ABC TRANSPORTER PERMEASE YTRF"/>
    <property type="match status" value="1"/>
</dbReference>
<dbReference type="InterPro" id="IPR050250">
    <property type="entry name" value="Macrolide_Exporter_MacB"/>
</dbReference>
<dbReference type="Pfam" id="PF12704">
    <property type="entry name" value="MacB_PCD"/>
    <property type="match status" value="1"/>
</dbReference>
<gene>
    <name evidence="10" type="ORF">A2196_01670</name>
</gene>
<evidence type="ECO:0000313" key="11">
    <source>
        <dbReference type="Proteomes" id="UP000176751"/>
    </source>
</evidence>
<feature type="transmembrane region" description="Helical" evidence="7">
    <location>
        <begin position="268"/>
        <end position="299"/>
    </location>
</feature>
<keyword evidence="3 7" id="KW-0812">Transmembrane</keyword>
<evidence type="ECO:0000256" key="7">
    <source>
        <dbReference type="SAM" id="Phobius"/>
    </source>
</evidence>
<evidence type="ECO:0000256" key="2">
    <source>
        <dbReference type="ARBA" id="ARBA00022475"/>
    </source>
</evidence>
<evidence type="ECO:0000313" key="10">
    <source>
        <dbReference type="EMBL" id="OGE02518.1"/>
    </source>
</evidence>
<evidence type="ECO:0000256" key="1">
    <source>
        <dbReference type="ARBA" id="ARBA00004651"/>
    </source>
</evidence>
<feature type="domain" description="ABC3 transporter permease C-terminal" evidence="8">
    <location>
        <begin position="280"/>
        <end position="390"/>
    </location>
</feature>
<keyword evidence="2" id="KW-1003">Cell membrane</keyword>
<dbReference type="Pfam" id="PF02687">
    <property type="entry name" value="FtsX"/>
    <property type="match status" value="1"/>
</dbReference>
<feature type="domain" description="MacB-like periplasmic core" evidence="9">
    <location>
        <begin position="21"/>
        <end position="243"/>
    </location>
</feature>
<dbReference type="PANTHER" id="PTHR30572">
    <property type="entry name" value="MEMBRANE COMPONENT OF TRANSPORTER-RELATED"/>
    <property type="match status" value="1"/>
</dbReference>
<evidence type="ECO:0000256" key="4">
    <source>
        <dbReference type="ARBA" id="ARBA00022989"/>
    </source>
</evidence>
<dbReference type="GO" id="GO:0005886">
    <property type="term" value="C:plasma membrane"/>
    <property type="evidence" value="ECO:0007669"/>
    <property type="project" value="UniProtKB-SubCell"/>
</dbReference>
<dbReference type="STRING" id="1797737.A2196_01670"/>
<dbReference type="Proteomes" id="UP000176751">
    <property type="component" value="Unassembled WGS sequence"/>
</dbReference>
<dbReference type="InterPro" id="IPR025857">
    <property type="entry name" value="MacB_PCD"/>
</dbReference>
<keyword evidence="5 7" id="KW-0472">Membrane</keyword>
<evidence type="ECO:0000256" key="3">
    <source>
        <dbReference type="ARBA" id="ARBA00022692"/>
    </source>
</evidence>
<dbReference type="GO" id="GO:0022857">
    <property type="term" value="F:transmembrane transporter activity"/>
    <property type="evidence" value="ECO:0007669"/>
    <property type="project" value="TreeGrafter"/>
</dbReference>